<keyword evidence="1" id="KW-0175">Coiled coil</keyword>
<dbReference type="AlphaFoldDB" id="A0A9D3AK21"/>
<protein>
    <recommendedName>
        <fullName evidence="4">ATPase</fullName>
    </recommendedName>
</protein>
<dbReference type="RefSeq" id="WP_270644593.1">
    <property type="nucleotide sequence ID" value="NZ_DYXE01000091.1"/>
</dbReference>
<evidence type="ECO:0000313" key="3">
    <source>
        <dbReference type="Proteomes" id="UP000813420"/>
    </source>
</evidence>
<feature type="coiled-coil region" evidence="1">
    <location>
        <begin position="19"/>
        <end position="87"/>
    </location>
</feature>
<sequence length="103" mass="12364">MDSIVEKLAEIEKTAEAIVEHAEAQKYEVEREIQAKRDAFDRELEMNTREEVEKIRAEAKEQMDQALEEQRLKNRSAIEDLKKEYEERHTWYARQILKNITEV</sequence>
<reference evidence="2" key="1">
    <citation type="journal article" date="2021" name="PeerJ">
        <title>Extensive microbial diversity within the chicken gut microbiome revealed by metagenomics and culture.</title>
        <authorList>
            <person name="Gilroy R."/>
            <person name="Ravi A."/>
            <person name="Getino M."/>
            <person name="Pursley I."/>
            <person name="Horton D.L."/>
            <person name="Alikhan N.F."/>
            <person name="Baker D."/>
            <person name="Gharbi K."/>
            <person name="Hall N."/>
            <person name="Watson M."/>
            <person name="Adriaenssens E.M."/>
            <person name="Foster-Nyarko E."/>
            <person name="Jarju S."/>
            <person name="Secka A."/>
            <person name="Antonio M."/>
            <person name="Oren A."/>
            <person name="Chaudhuri R.R."/>
            <person name="La Ragione R."/>
            <person name="Hildebrand F."/>
            <person name="Pallen M.J."/>
        </authorList>
    </citation>
    <scope>NUCLEOTIDE SEQUENCE</scope>
    <source>
        <strain evidence="2">USAMLcec4-12693</strain>
    </source>
</reference>
<organism evidence="2 3">
    <name type="scientific">Merdimonas faecis</name>
    <dbReference type="NCBI Taxonomy" id="1653435"/>
    <lineage>
        <taxon>Bacteria</taxon>
        <taxon>Bacillati</taxon>
        <taxon>Bacillota</taxon>
        <taxon>Clostridia</taxon>
        <taxon>Lachnospirales</taxon>
        <taxon>Lachnospiraceae</taxon>
        <taxon>Merdimonas</taxon>
    </lineage>
</organism>
<proteinExistence type="predicted"/>
<evidence type="ECO:0000313" key="2">
    <source>
        <dbReference type="EMBL" id="HJH50897.1"/>
    </source>
</evidence>
<dbReference type="EMBL" id="DYXE01000091">
    <property type="protein sequence ID" value="HJH50897.1"/>
    <property type="molecule type" value="Genomic_DNA"/>
</dbReference>
<dbReference type="Proteomes" id="UP000813420">
    <property type="component" value="Unassembled WGS sequence"/>
</dbReference>
<name>A0A9D3AK21_9FIRM</name>
<reference evidence="2" key="2">
    <citation type="submission" date="2021-09" db="EMBL/GenBank/DDBJ databases">
        <authorList>
            <person name="Gilroy R."/>
        </authorList>
    </citation>
    <scope>NUCLEOTIDE SEQUENCE</scope>
    <source>
        <strain evidence="2">USAMLcec4-12693</strain>
    </source>
</reference>
<evidence type="ECO:0008006" key="4">
    <source>
        <dbReference type="Google" id="ProtNLM"/>
    </source>
</evidence>
<comment type="caution">
    <text evidence="2">The sequence shown here is derived from an EMBL/GenBank/DDBJ whole genome shotgun (WGS) entry which is preliminary data.</text>
</comment>
<evidence type="ECO:0000256" key="1">
    <source>
        <dbReference type="SAM" id="Coils"/>
    </source>
</evidence>
<gene>
    <name evidence="2" type="ORF">K8V39_11640</name>
</gene>
<accession>A0A9D3AK21</accession>